<evidence type="ECO:0000256" key="3">
    <source>
        <dbReference type="ARBA" id="ARBA00022516"/>
    </source>
</evidence>
<evidence type="ECO:0000256" key="6">
    <source>
        <dbReference type="ARBA" id="ARBA00023098"/>
    </source>
</evidence>
<protein>
    <recommendedName>
        <fullName evidence="10">ethanolamine-phosphate cytidylyltransferase</fullName>
        <ecNumber evidence="10">2.7.7.14</ecNumber>
    </recommendedName>
    <alternativeName>
        <fullName evidence="11">CTP:phosphoethanolamine cytidylyltransferase</fullName>
    </alternativeName>
</protein>
<dbReference type="InterPro" id="IPR004821">
    <property type="entry name" value="Cyt_trans-like"/>
</dbReference>
<proteinExistence type="inferred from homology"/>
<dbReference type="EMBL" id="CAXAMN010007247">
    <property type="protein sequence ID" value="CAK9020940.1"/>
    <property type="molecule type" value="Genomic_DNA"/>
</dbReference>
<comment type="caution">
    <text evidence="14">The sequence shown here is derived from an EMBL/GenBank/DDBJ whole genome shotgun (WGS) entry which is preliminary data.</text>
</comment>
<dbReference type="InterPro" id="IPR014729">
    <property type="entry name" value="Rossmann-like_a/b/a_fold"/>
</dbReference>
<dbReference type="Proteomes" id="UP001642484">
    <property type="component" value="Unassembled WGS sequence"/>
</dbReference>
<dbReference type="PANTHER" id="PTHR45780">
    <property type="entry name" value="ETHANOLAMINE-PHOSPHATE CYTIDYLYLTRANSFERASE"/>
    <property type="match status" value="1"/>
</dbReference>
<feature type="transmembrane region" description="Helical" evidence="12">
    <location>
        <begin position="528"/>
        <end position="545"/>
    </location>
</feature>
<evidence type="ECO:0000256" key="2">
    <source>
        <dbReference type="ARBA" id="ARBA00010101"/>
    </source>
</evidence>
<keyword evidence="12" id="KW-0472">Membrane</keyword>
<gene>
    <name evidence="14" type="ORF">CCMP2556_LOCUS14256</name>
</gene>
<feature type="domain" description="Cytidyltransferase-like" evidence="13">
    <location>
        <begin position="269"/>
        <end position="368"/>
    </location>
</feature>
<dbReference type="EC" id="2.7.7.14" evidence="10"/>
<evidence type="ECO:0000313" key="14">
    <source>
        <dbReference type="EMBL" id="CAK9020940.1"/>
    </source>
</evidence>
<evidence type="ECO:0000259" key="13">
    <source>
        <dbReference type="Pfam" id="PF01467"/>
    </source>
</evidence>
<feature type="domain" description="Cytidyltransferase-like" evidence="13">
    <location>
        <begin position="14"/>
        <end position="138"/>
    </location>
</feature>
<evidence type="ECO:0000256" key="7">
    <source>
        <dbReference type="ARBA" id="ARBA00023209"/>
    </source>
</evidence>
<keyword evidence="6" id="KW-0443">Lipid metabolism</keyword>
<dbReference type="PANTHER" id="PTHR45780:SF2">
    <property type="entry name" value="ETHANOLAMINE-PHOSPHATE CYTIDYLYLTRANSFERASE"/>
    <property type="match status" value="1"/>
</dbReference>
<comment type="pathway">
    <text evidence="1">Lipid metabolism.</text>
</comment>
<feature type="transmembrane region" description="Helical" evidence="12">
    <location>
        <begin position="819"/>
        <end position="843"/>
    </location>
</feature>
<dbReference type="NCBIfam" id="TIGR00125">
    <property type="entry name" value="cyt_tran_rel"/>
    <property type="match status" value="2"/>
</dbReference>
<keyword evidence="8" id="KW-1208">Phospholipid metabolism</keyword>
<evidence type="ECO:0000256" key="12">
    <source>
        <dbReference type="SAM" id="Phobius"/>
    </source>
</evidence>
<evidence type="ECO:0000256" key="4">
    <source>
        <dbReference type="ARBA" id="ARBA00022679"/>
    </source>
</evidence>
<evidence type="ECO:0000256" key="1">
    <source>
        <dbReference type="ARBA" id="ARBA00005189"/>
    </source>
</evidence>
<comment type="pathway">
    <text evidence="9">Phospholipid metabolism; phosphatidylethanolamine biosynthesis; phosphatidylethanolamine from ethanolamine: step 2/3.</text>
</comment>
<dbReference type="SUPFAM" id="SSF52374">
    <property type="entry name" value="Nucleotidylyl transferase"/>
    <property type="match status" value="2"/>
</dbReference>
<sequence length="1250" mass="140253">MTASTSTSPPVRGYIDGCFDIMHSGHYNAIRQAKSICDTLVVGIHSDQEIAENKSMPVMRQEERYRLLDHIKWIDEILYDVPYSPELATLERARADFCIHGDDMPVNSQGFCAYDEMRHAGRLRIIKRTEGVSTTDLIGRLLTLSRNQPSDLGGASPKMGFRMSADEVIAHSAQASSDTSQGSQGKRLLRESVEKLVSKYQISTEDATALQQQIEQLPLAPPELPAPSVNSDGSGYTRTQVPVQLLASTRRIREFSSAKQPSPQDCVVYACGSFDMFHVGHAEFLKDARELGSFLLVGIHDDVSISRSKGQNLPVMNLNERVLNVCACKWVDEVIIGAPMSVTEDLVKTWDINVVAKGTGHKRNAGEEQDLRFEVPKSSGIYKEVPSRWPELCHDTVVERIIRGREQYLTRNKDRAKREDTYYEKKQASVAEATEWPLRAGVSRVRAGHCTGTPVGRKKDLEMGAKSAWRVPWQQGSGFTPVGRDFLQTNEGTGRAGGDGGEVAERRGSYDKEVNVSYGAWRCRTCCLFLLLLLPILGFLIYWLWPRNTGFTEPHDCFSDYANWRNAWNQEKALEAPIKSETPLSRRGNCNLEIVAVGDSVEKSFASGEGSKCIDRIHWTRDHVFGGKDGSEWRENSCELAYSKVQVECDVCRGCSIQAWSPEKKHWCCTKRGKGCEGTSPPAVDAGYGMVWKRVQVRGYWTWQAVHGHGVVSMPYDCHAGLQNWHTGWSAGKKVLTPDKARARAWKHAPPFARFDWWSRGQFKEIRVPSDPQSIQKTERWKYVGEGRGSYDEQSRLTYVGLGKGNIDKELPRTSGGPNCYLCTTLLGVLMLVTLGLLFWLYLRAAHPPAHAELYDCFRSYETQFQLWDARHRDYCCDNFGRGCAHFAPSPPVPHRVPHRVPQHRAVVHHVIYRKPPSSFAFDCHSGYSNWYFGWSTHKKSWCCDHRGMGCPGTWHGSHHVHTHVMAHGVGHAKGRIYDCDAGFSRWMTGWSDSKKDWCCHHQSRGCVKFHCTGVDSSWAEAKRSWCCSNVQKGCPRTTLSPLKCKTPCTLKGQTSTCLERIQWVTKNTYSGKEAACNLAYSRVQVECDVCRGCSIQEAGCEVHAGKDPFDCNAALNNFFRAWSPEKKHWCCTKQGKGCEGSSPPSVDPGFGMIWKHVQVNGYWTWQTVHAAGGVHTKLPYDCHAGLNNWQSGWSGPKKSWCCSHQQLGCGGAATDVQSGSWNHGGDHIVHHVVHHVYHYRSRGSPSIPR</sequence>
<evidence type="ECO:0000256" key="8">
    <source>
        <dbReference type="ARBA" id="ARBA00023264"/>
    </source>
</evidence>
<accession>A0ABP0K2D9</accession>
<evidence type="ECO:0000256" key="9">
    <source>
        <dbReference type="ARBA" id="ARBA00024191"/>
    </source>
</evidence>
<keyword evidence="7" id="KW-0594">Phospholipid biosynthesis</keyword>
<dbReference type="Gene3D" id="3.40.50.620">
    <property type="entry name" value="HUPs"/>
    <property type="match status" value="2"/>
</dbReference>
<keyword evidence="15" id="KW-1185">Reference proteome</keyword>
<evidence type="ECO:0000256" key="10">
    <source>
        <dbReference type="ARBA" id="ARBA00024221"/>
    </source>
</evidence>
<comment type="similarity">
    <text evidence="2">Belongs to the cytidylyltransferase family.</text>
</comment>
<dbReference type="Pfam" id="PF01467">
    <property type="entry name" value="CTP_transf_like"/>
    <property type="match status" value="2"/>
</dbReference>
<evidence type="ECO:0000256" key="5">
    <source>
        <dbReference type="ARBA" id="ARBA00022695"/>
    </source>
</evidence>
<reference evidence="14 15" key="1">
    <citation type="submission" date="2024-02" db="EMBL/GenBank/DDBJ databases">
        <authorList>
            <person name="Chen Y."/>
            <person name="Shah S."/>
            <person name="Dougan E. K."/>
            <person name="Thang M."/>
            <person name="Chan C."/>
        </authorList>
    </citation>
    <scope>NUCLEOTIDE SEQUENCE [LARGE SCALE GENOMIC DNA]</scope>
</reference>
<dbReference type="InterPro" id="IPR044608">
    <property type="entry name" value="Ect1/PCYT2"/>
</dbReference>
<name>A0ABP0K2D9_9DINO</name>
<keyword evidence="3" id="KW-0444">Lipid biosynthesis</keyword>
<organism evidence="14 15">
    <name type="scientific">Durusdinium trenchii</name>
    <dbReference type="NCBI Taxonomy" id="1381693"/>
    <lineage>
        <taxon>Eukaryota</taxon>
        <taxon>Sar</taxon>
        <taxon>Alveolata</taxon>
        <taxon>Dinophyceae</taxon>
        <taxon>Suessiales</taxon>
        <taxon>Symbiodiniaceae</taxon>
        <taxon>Durusdinium</taxon>
    </lineage>
</organism>
<keyword evidence="12" id="KW-1133">Transmembrane helix</keyword>
<evidence type="ECO:0000313" key="15">
    <source>
        <dbReference type="Proteomes" id="UP001642484"/>
    </source>
</evidence>
<evidence type="ECO:0000256" key="11">
    <source>
        <dbReference type="ARBA" id="ARBA00031473"/>
    </source>
</evidence>
<keyword evidence="4" id="KW-0808">Transferase</keyword>
<keyword evidence="12" id="KW-0812">Transmembrane</keyword>
<keyword evidence="5" id="KW-0548">Nucleotidyltransferase</keyword>